<dbReference type="Pfam" id="PF09900">
    <property type="entry name" value="DUF2127"/>
    <property type="match status" value="1"/>
</dbReference>
<keyword evidence="2" id="KW-1133">Transmembrane helix</keyword>
<protein>
    <recommendedName>
        <fullName evidence="5">DUF2127 domain-containing protein</fullName>
    </recommendedName>
</protein>
<dbReference type="Proteomes" id="UP000019151">
    <property type="component" value="Plasmid 2"/>
</dbReference>
<keyword evidence="2" id="KW-0472">Membrane</keyword>
<evidence type="ECO:0000313" key="3">
    <source>
        <dbReference type="EMBL" id="AHG93868.1"/>
    </source>
</evidence>
<feature type="transmembrane region" description="Helical" evidence="2">
    <location>
        <begin position="98"/>
        <end position="120"/>
    </location>
</feature>
<gene>
    <name evidence="3" type="ORF">J421_6333</name>
</gene>
<dbReference type="KEGG" id="gba:J421_6333"/>
<evidence type="ECO:0000256" key="2">
    <source>
        <dbReference type="SAM" id="Phobius"/>
    </source>
</evidence>
<feature type="region of interest" description="Disordered" evidence="1">
    <location>
        <begin position="1"/>
        <end position="21"/>
    </location>
</feature>
<dbReference type="InterPro" id="IPR021125">
    <property type="entry name" value="DUF2127"/>
</dbReference>
<dbReference type="PATRIC" id="fig|861299.3.peg.6406"/>
<dbReference type="eggNOG" id="COG3305">
    <property type="taxonomic scope" value="Bacteria"/>
</dbReference>
<evidence type="ECO:0000256" key="1">
    <source>
        <dbReference type="SAM" id="MobiDB-lite"/>
    </source>
</evidence>
<keyword evidence="2" id="KW-0812">Transmembrane</keyword>
<geneLocation type="plasmid" evidence="3 4">
    <name>2</name>
</geneLocation>
<evidence type="ECO:0000313" key="4">
    <source>
        <dbReference type="Proteomes" id="UP000019151"/>
    </source>
</evidence>
<keyword evidence="4" id="KW-1185">Reference proteome</keyword>
<keyword evidence="3" id="KW-0614">Plasmid</keyword>
<accession>W0RWB7</accession>
<reference evidence="3 4" key="1">
    <citation type="journal article" date="2014" name="Genome Announc.">
        <title>Genome Sequence and Methylome of Soil Bacterium Gemmatirosa kalamazoonensis KBS708T, a Member of the Rarely Cultivated Gemmatimonadetes Phylum.</title>
        <authorList>
            <person name="Debruyn J.M."/>
            <person name="Radosevich M."/>
            <person name="Wommack K.E."/>
            <person name="Polson S.W."/>
            <person name="Hauser L.J."/>
            <person name="Fawaz M.N."/>
            <person name="Korlach J."/>
            <person name="Tsai Y.C."/>
        </authorList>
    </citation>
    <scope>NUCLEOTIDE SEQUENCE [LARGE SCALE GENOMIC DNA]</scope>
    <source>
        <strain evidence="3 4">KBS708</strain>
        <plasmid evidence="4">Plasmid 2</plasmid>
    </source>
</reference>
<dbReference type="OrthoDB" id="121772at2"/>
<dbReference type="HOGENOM" id="CLU_113251_0_0_0"/>
<dbReference type="RefSeq" id="WP_025415158.1">
    <property type="nucleotide sequence ID" value="NZ_CP007130.1"/>
</dbReference>
<dbReference type="InParanoid" id="W0RWB7"/>
<feature type="transmembrane region" description="Helical" evidence="2">
    <location>
        <begin position="150"/>
        <end position="168"/>
    </location>
</feature>
<dbReference type="AlphaFoldDB" id="W0RWB7"/>
<proteinExistence type="predicted"/>
<sequence>MTVPDLAAPRHHHRLHLGPPPPPIRQRDRVLLAIASFKFVKAALFVVVALGAFGLLSRRAAARAQDWVATLAATYDRGLTHRVVALLERISALSRHRLEALGVAALLYAALFVTEGIGLWRCRRWAEYLTVVATASLVPFEVYEITRRVTVPRVGALVVNLLVVWYLVRQIRRTAHHHR</sequence>
<feature type="transmembrane region" description="Helical" evidence="2">
    <location>
        <begin position="30"/>
        <end position="56"/>
    </location>
</feature>
<dbReference type="EMBL" id="CP007130">
    <property type="protein sequence ID" value="AHG93868.1"/>
    <property type="molecule type" value="Genomic_DNA"/>
</dbReference>
<evidence type="ECO:0008006" key="5">
    <source>
        <dbReference type="Google" id="ProtNLM"/>
    </source>
</evidence>
<name>W0RWB7_9BACT</name>
<organism evidence="3 4">
    <name type="scientific">Gemmatirosa kalamazoonensis</name>
    <dbReference type="NCBI Taxonomy" id="861299"/>
    <lineage>
        <taxon>Bacteria</taxon>
        <taxon>Pseudomonadati</taxon>
        <taxon>Gemmatimonadota</taxon>
        <taxon>Gemmatimonadia</taxon>
        <taxon>Gemmatimonadales</taxon>
        <taxon>Gemmatimonadaceae</taxon>
        <taxon>Gemmatirosa</taxon>
    </lineage>
</organism>